<feature type="compositionally biased region" description="Acidic residues" evidence="8">
    <location>
        <begin position="188"/>
        <end position="224"/>
    </location>
</feature>
<evidence type="ECO:0000256" key="5">
    <source>
        <dbReference type="ARBA" id="ARBA00023274"/>
    </source>
</evidence>
<dbReference type="OrthoDB" id="445326at2759"/>
<comment type="function">
    <text evidence="7">Involved in nucleolar processing of pre-18S ribosomal RNA.</text>
</comment>
<evidence type="ECO:0000313" key="9">
    <source>
        <dbReference type="EMBL" id="TFK41125.1"/>
    </source>
</evidence>
<dbReference type="GO" id="GO:0034457">
    <property type="term" value="C:Mpp10 complex"/>
    <property type="evidence" value="ECO:0007669"/>
    <property type="project" value="UniProtKB-UniRule"/>
</dbReference>
<comment type="similarity">
    <text evidence="6 7">Belongs to the MPP10 family.</text>
</comment>
<feature type="compositionally biased region" description="Acidic residues" evidence="8">
    <location>
        <begin position="233"/>
        <end position="242"/>
    </location>
</feature>
<keyword evidence="3 7" id="KW-0698">rRNA processing</keyword>
<dbReference type="Proteomes" id="UP000308652">
    <property type="component" value="Unassembled WGS sequence"/>
</dbReference>
<feature type="compositionally biased region" description="Basic and acidic residues" evidence="8">
    <location>
        <begin position="672"/>
        <end position="685"/>
    </location>
</feature>
<name>A0A5C3M8V0_9AGAR</name>
<dbReference type="EMBL" id="ML213595">
    <property type="protein sequence ID" value="TFK41125.1"/>
    <property type="molecule type" value="Genomic_DNA"/>
</dbReference>
<accession>A0A5C3M8V0</accession>
<evidence type="ECO:0000256" key="6">
    <source>
        <dbReference type="ARBA" id="ARBA00029455"/>
    </source>
</evidence>
<evidence type="ECO:0000256" key="4">
    <source>
        <dbReference type="ARBA" id="ARBA00023242"/>
    </source>
</evidence>
<dbReference type="InterPro" id="IPR012173">
    <property type="entry name" value="Mpp10"/>
</dbReference>
<dbReference type="AlphaFoldDB" id="A0A5C3M8V0"/>
<sequence>MADIDSTMSSLVPQLGRLSTLLEENLELFASGSKDLQLAALNAAKYVFDISVQSENTSRSPINELLSSLTPAEAPQTRSKAKADATERSSNTILTKSFQSTPLASLFVDGMDEEQIWAQLDLRTKSICEMLDLALEGELDEGDVAADEDESSEEEDEDKERDDRLRKALEALERGEDVDLDALRDDLGGDEDSLIGDEDFEMDDEEDTEEDENSTFSGDEDLEEGITNLRDDSSDEPNEEETLSFTKRAIQRTTRRKGSKGKSQLDDGFFDLDSFNAETEQAEAKSTSKGHLADEDDSDDDISVDLFAPVDDLDDVEEDNDHNSGEPFYSDFFEAPRRPISTTKFKSGSKPEKAGKVRFHEEVRVKKIRPKGKNLPLSVMEVEDREEEEEEDDDDDFVGDLEDLDEEQSLSDQMDSSGDRSDSDEEMVGFSDDELHGPTGRETIERLKGDLFADDDEGPAEDLTTHEQRMAALREQITELESQNVAKKEWMLMGEAGSRERPQNALLEENLEFERVMKAVPVITEESVQVLEERIKTRILEGRFDDVVRIRPLEDKPFLPSRFFELQDSKSSQSLAQIYENDYVASQSGGPVDDRDGKLKKEHEEIEQLWEKICGKLDALCNAHFVPKQPKAIISTLSNVSTATLESALPTAKSVSTMLAPEEILAPSSSEPRARSELTPAEKRALRTKGRKAKKKQRDTLDKSLDKFAKGIGGVKKQKQAALEQVVKHGKGVTVVGKKGKDLLAKKDRKSRT</sequence>
<organism evidence="9 10">
    <name type="scientific">Crucibulum laeve</name>
    <dbReference type="NCBI Taxonomy" id="68775"/>
    <lineage>
        <taxon>Eukaryota</taxon>
        <taxon>Fungi</taxon>
        <taxon>Dikarya</taxon>
        <taxon>Basidiomycota</taxon>
        <taxon>Agaricomycotina</taxon>
        <taxon>Agaricomycetes</taxon>
        <taxon>Agaricomycetidae</taxon>
        <taxon>Agaricales</taxon>
        <taxon>Agaricineae</taxon>
        <taxon>Nidulariaceae</taxon>
        <taxon>Crucibulum</taxon>
    </lineage>
</organism>
<feature type="region of interest" description="Disordered" evidence="8">
    <location>
        <begin position="138"/>
        <end position="163"/>
    </location>
</feature>
<gene>
    <name evidence="9" type="ORF">BDQ12DRAFT_646918</name>
</gene>
<keyword evidence="5 7" id="KW-0687">Ribonucleoprotein</keyword>
<evidence type="ECO:0000313" key="10">
    <source>
        <dbReference type="Proteomes" id="UP000308652"/>
    </source>
</evidence>
<dbReference type="PANTHER" id="PTHR17039:SF0">
    <property type="entry name" value="U3 SMALL NUCLEOLAR RIBONUCLEOPROTEIN PROTEIN MPP10"/>
    <property type="match status" value="1"/>
</dbReference>
<evidence type="ECO:0000256" key="1">
    <source>
        <dbReference type="ARBA" id="ARBA00004604"/>
    </source>
</evidence>
<dbReference type="GO" id="GO:0006364">
    <property type="term" value="P:rRNA processing"/>
    <property type="evidence" value="ECO:0007669"/>
    <property type="project" value="UniProtKB-KW"/>
</dbReference>
<dbReference type="PIRSF" id="PIRSF017300">
    <property type="entry name" value="snoRNP_Mpp10"/>
    <property type="match status" value="1"/>
</dbReference>
<keyword evidence="2 7" id="KW-0690">Ribosome biogenesis</keyword>
<keyword evidence="10" id="KW-1185">Reference proteome</keyword>
<comment type="subcellular location">
    <subcellularLocation>
        <location evidence="1 7">Nucleus</location>
        <location evidence="1 7">Nucleolus</location>
    </subcellularLocation>
</comment>
<feature type="compositionally biased region" description="Acidic residues" evidence="8">
    <location>
        <begin position="311"/>
        <end position="320"/>
    </location>
</feature>
<feature type="compositionally biased region" description="Acidic residues" evidence="8">
    <location>
        <begin position="381"/>
        <end position="409"/>
    </location>
</feature>
<feature type="region of interest" description="Disordered" evidence="8">
    <location>
        <begin position="666"/>
        <end position="702"/>
    </location>
</feature>
<feature type="compositionally biased region" description="Acidic residues" evidence="8">
    <location>
        <begin position="138"/>
        <end position="160"/>
    </location>
</feature>
<feature type="region of interest" description="Disordered" evidence="8">
    <location>
        <begin position="178"/>
        <end position="445"/>
    </location>
</feature>
<evidence type="ECO:0000256" key="7">
    <source>
        <dbReference type="PIRNR" id="PIRNR017300"/>
    </source>
</evidence>
<feature type="compositionally biased region" description="Basic and acidic residues" evidence="8">
    <location>
        <begin position="178"/>
        <end position="187"/>
    </location>
</feature>
<dbReference type="GO" id="GO:0032040">
    <property type="term" value="C:small-subunit processome"/>
    <property type="evidence" value="ECO:0007669"/>
    <property type="project" value="TreeGrafter"/>
</dbReference>
<evidence type="ECO:0000256" key="3">
    <source>
        <dbReference type="ARBA" id="ARBA00022552"/>
    </source>
</evidence>
<dbReference type="Pfam" id="PF04006">
    <property type="entry name" value="Mpp10"/>
    <property type="match status" value="1"/>
</dbReference>
<evidence type="ECO:0000256" key="8">
    <source>
        <dbReference type="SAM" id="MobiDB-lite"/>
    </source>
</evidence>
<feature type="compositionally biased region" description="Basic and acidic residues" evidence="8">
    <location>
        <begin position="349"/>
        <end position="365"/>
    </location>
</feature>
<keyword evidence="4 7" id="KW-0539">Nucleus</keyword>
<evidence type="ECO:0000256" key="2">
    <source>
        <dbReference type="ARBA" id="ARBA00022517"/>
    </source>
</evidence>
<dbReference type="PANTHER" id="PTHR17039">
    <property type="entry name" value="U3 SMALL NUCLEOLAR RIBONUCLEOPROTEIN PROTEIN MPP10"/>
    <property type="match status" value="1"/>
</dbReference>
<feature type="region of interest" description="Disordered" evidence="8">
    <location>
        <begin position="68"/>
        <end position="89"/>
    </location>
</feature>
<dbReference type="GO" id="GO:0005732">
    <property type="term" value="C:sno(s)RNA-containing ribonucleoprotein complex"/>
    <property type="evidence" value="ECO:0007669"/>
    <property type="project" value="UniProtKB-UniRule"/>
</dbReference>
<reference evidence="9 10" key="1">
    <citation type="journal article" date="2019" name="Nat. Ecol. Evol.">
        <title>Megaphylogeny resolves global patterns of mushroom evolution.</title>
        <authorList>
            <person name="Varga T."/>
            <person name="Krizsan K."/>
            <person name="Foldi C."/>
            <person name="Dima B."/>
            <person name="Sanchez-Garcia M."/>
            <person name="Sanchez-Ramirez S."/>
            <person name="Szollosi G.J."/>
            <person name="Szarkandi J.G."/>
            <person name="Papp V."/>
            <person name="Albert L."/>
            <person name="Andreopoulos W."/>
            <person name="Angelini C."/>
            <person name="Antonin V."/>
            <person name="Barry K.W."/>
            <person name="Bougher N.L."/>
            <person name="Buchanan P."/>
            <person name="Buyck B."/>
            <person name="Bense V."/>
            <person name="Catcheside P."/>
            <person name="Chovatia M."/>
            <person name="Cooper J."/>
            <person name="Damon W."/>
            <person name="Desjardin D."/>
            <person name="Finy P."/>
            <person name="Geml J."/>
            <person name="Haridas S."/>
            <person name="Hughes K."/>
            <person name="Justo A."/>
            <person name="Karasinski D."/>
            <person name="Kautmanova I."/>
            <person name="Kiss B."/>
            <person name="Kocsube S."/>
            <person name="Kotiranta H."/>
            <person name="LaButti K.M."/>
            <person name="Lechner B.E."/>
            <person name="Liimatainen K."/>
            <person name="Lipzen A."/>
            <person name="Lukacs Z."/>
            <person name="Mihaltcheva S."/>
            <person name="Morgado L.N."/>
            <person name="Niskanen T."/>
            <person name="Noordeloos M.E."/>
            <person name="Ohm R.A."/>
            <person name="Ortiz-Santana B."/>
            <person name="Ovrebo C."/>
            <person name="Racz N."/>
            <person name="Riley R."/>
            <person name="Savchenko A."/>
            <person name="Shiryaev A."/>
            <person name="Soop K."/>
            <person name="Spirin V."/>
            <person name="Szebenyi C."/>
            <person name="Tomsovsky M."/>
            <person name="Tulloss R.E."/>
            <person name="Uehling J."/>
            <person name="Grigoriev I.V."/>
            <person name="Vagvolgyi C."/>
            <person name="Papp T."/>
            <person name="Martin F.M."/>
            <person name="Miettinen O."/>
            <person name="Hibbett D.S."/>
            <person name="Nagy L.G."/>
        </authorList>
    </citation>
    <scope>NUCLEOTIDE SEQUENCE [LARGE SCALE GENOMIC DNA]</scope>
    <source>
        <strain evidence="9 10">CBS 166.37</strain>
    </source>
</reference>
<dbReference type="STRING" id="68775.A0A5C3M8V0"/>
<proteinExistence type="inferred from homology"/>
<protein>
    <recommendedName>
        <fullName evidence="7">U3 small nucleolar ribonucleoprotein protein MPP10</fullName>
    </recommendedName>
</protein>
<feature type="compositionally biased region" description="Acidic residues" evidence="8">
    <location>
        <begin position="294"/>
        <end position="303"/>
    </location>
</feature>
<feature type="compositionally biased region" description="Polar residues" evidence="8">
    <location>
        <begin position="276"/>
        <end position="289"/>
    </location>
</feature>
<feature type="compositionally biased region" description="Basic residues" evidence="8">
    <location>
        <begin position="686"/>
        <end position="697"/>
    </location>
</feature>
<feature type="compositionally biased region" description="Basic residues" evidence="8">
    <location>
        <begin position="249"/>
        <end position="260"/>
    </location>
</feature>